<evidence type="ECO:0000259" key="3">
    <source>
        <dbReference type="Pfam" id="PF00561"/>
    </source>
</evidence>
<dbReference type="EMBL" id="BLLK01000051">
    <property type="protein sequence ID" value="GFH56274.1"/>
    <property type="molecule type" value="Genomic_DNA"/>
</dbReference>
<evidence type="ECO:0000256" key="1">
    <source>
        <dbReference type="ARBA" id="ARBA00008645"/>
    </source>
</evidence>
<evidence type="ECO:0000313" key="5">
    <source>
        <dbReference type="Proteomes" id="UP001054902"/>
    </source>
</evidence>
<dbReference type="InterPro" id="IPR029058">
    <property type="entry name" value="AB_hydrolase_fold"/>
</dbReference>
<dbReference type="Gene3D" id="3.40.50.1820">
    <property type="entry name" value="alpha/beta hydrolase"/>
    <property type="match status" value="1"/>
</dbReference>
<evidence type="ECO:0000313" key="4">
    <source>
        <dbReference type="EMBL" id="GFH56274.1"/>
    </source>
</evidence>
<comment type="caution">
    <text evidence="4">The sequence shown here is derived from an EMBL/GenBank/DDBJ whole genome shotgun (WGS) entry which is preliminary data.</text>
</comment>
<keyword evidence="2" id="KW-0378">Hydrolase</keyword>
<dbReference type="InterPro" id="IPR000073">
    <property type="entry name" value="AB_hydrolase_1"/>
</dbReference>
<protein>
    <submittedName>
        <fullName evidence="4">Abhydrolase domain-containing protein 11</fullName>
    </submittedName>
</protein>
<dbReference type="PANTHER" id="PTHR46118:SF4">
    <property type="entry name" value="PROTEIN ABHD11"/>
    <property type="match status" value="1"/>
</dbReference>
<sequence>MYLHTTQEIDTNSISHVDLKYIEFTTDETVGNGRDPVILLHGLLGQKRNFASLGTSLALQLEHKRRIFAVDLRNHGDSTDWRSEMSYSQMAEDIRQFMDNVGIEKAVLIGHSMGGKCAKAMALTYPDRVSGLIVLDISPVRYTEDTLLGMQFKIL</sequence>
<comment type="similarity">
    <text evidence="1">Belongs to the AB hydrolase superfamily.</text>
</comment>
<dbReference type="PRINTS" id="PR00111">
    <property type="entry name" value="ABHYDROLASE"/>
</dbReference>
<organism evidence="4 5">
    <name type="scientific">Chaetoceros tenuissimus</name>
    <dbReference type="NCBI Taxonomy" id="426638"/>
    <lineage>
        <taxon>Eukaryota</taxon>
        <taxon>Sar</taxon>
        <taxon>Stramenopiles</taxon>
        <taxon>Ochrophyta</taxon>
        <taxon>Bacillariophyta</taxon>
        <taxon>Coscinodiscophyceae</taxon>
        <taxon>Chaetocerotophycidae</taxon>
        <taxon>Chaetocerotales</taxon>
        <taxon>Chaetocerotaceae</taxon>
        <taxon>Chaetoceros</taxon>
    </lineage>
</organism>
<accession>A0AAD3D221</accession>
<dbReference type="PANTHER" id="PTHR46118">
    <property type="entry name" value="PROTEIN ABHD11"/>
    <property type="match status" value="1"/>
</dbReference>
<gene>
    <name evidence="4" type="ORF">CTEN210_12750</name>
</gene>
<dbReference type="Pfam" id="PF00561">
    <property type="entry name" value="Abhydrolase_1"/>
    <property type="match status" value="1"/>
</dbReference>
<keyword evidence="5" id="KW-1185">Reference proteome</keyword>
<feature type="domain" description="AB hydrolase-1" evidence="3">
    <location>
        <begin position="36"/>
        <end position="137"/>
    </location>
</feature>
<dbReference type="GO" id="GO:0052689">
    <property type="term" value="F:carboxylic ester hydrolase activity"/>
    <property type="evidence" value="ECO:0007669"/>
    <property type="project" value="TreeGrafter"/>
</dbReference>
<dbReference type="Proteomes" id="UP001054902">
    <property type="component" value="Unassembled WGS sequence"/>
</dbReference>
<dbReference type="SUPFAM" id="SSF53474">
    <property type="entry name" value="alpha/beta-Hydrolases"/>
    <property type="match status" value="1"/>
</dbReference>
<name>A0AAD3D221_9STRA</name>
<proteinExistence type="inferred from homology"/>
<evidence type="ECO:0000256" key="2">
    <source>
        <dbReference type="ARBA" id="ARBA00022801"/>
    </source>
</evidence>
<reference evidence="4 5" key="1">
    <citation type="journal article" date="2021" name="Sci. Rep.">
        <title>The genome of the diatom Chaetoceros tenuissimus carries an ancient integrated fragment of an extant virus.</title>
        <authorList>
            <person name="Hongo Y."/>
            <person name="Kimura K."/>
            <person name="Takaki Y."/>
            <person name="Yoshida Y."/>
            <person name="Baba S."/>
            <person name="Kobayashi G."/>
            <person name="Nagasaki K."/>
            <person name="Hano T."/>
            <person name="Tomaru Y."/>
        </authorList>
    </citation>
    <scope>NUCLEOTIDE SEQUENCE [LARGE SCALE GENOMIC DNA]</scope>
    <source>
        <strain evidence="4 5">NIES-3715</strain>
    </source>
</reference>
<dbReference type="AlphaFoldDB" id="A0AAD3D221"/>